<dbReference type="PROSITE" id="PS50600">
    <property type="entry name" value="ULP_PROTEASE"/>
    <property type="match status" value="1"/>
</dbReference>
<evidence type="ECO:0000256" key="2">
    <source>
        <dbReference type="ARBA" id="ARBA00022670"/>
    </source>
</evidence>
<dbReference type="GO" id="GO:0080090">
    <property type="term" value="P:regulation of primary metabolic process"/>
    <property type="evidence" value="ECO:0007669"/>
    <property type="project" value="UniProtKB-ARBA"/>
</dbReference>
<reference evidence="8" key="1">
    <citation type="submission" date="2015-01" db="EMBL/GenBank/DDBJ databases">
        <authorList>
            <person name="Aksoy S."/>
            <person name="Warren W."/>
            <person name="Wilson R.K."/>
        </authorList>
    </citation>
    <scope>NUCLEOTIDE SEQUENCE [LARGE SCALE GENOMIC DNA]</scope>
    <source>
        <strain evidence="8">IAEA</strain>
    </source>
</reference>
<keyword evidence="5" id="KW-0472">Membrane</keyword>
<evidence type="ECO:0000256" key="4">
    <source>
        <dbReference type="ARBA" id="ARBA00022807"/>
    </source>
</evidence>
<dbReference type="GO" id="GO:0006508">
    <property type="term" value="P:proteolysis"/>
    <property type="evidence" value="ECO:0007669"/>
    <property type="project" value="UniProtKB-KW"/>
</dbReference>
<accession>A0A1B0B6J7</accession>
<dbReference type="FunFam" id="3.40.395.10:FF:000001">
    <property type="entry name" value="Sentrin-specific protease 1"/>
    <property type="match status" value="1"/>
</dbReference>
<keyword evidence="2" id="KW-0645">Protease</keyword>
<evidence type="ECO:0000313" key="8">
    <source>
        <dbReference type="Proteomes" id="UP000092460"/>
    </source>
</evidence>
<dbReference type="GO" id="GO:0005634">
    <property type="term" value="C:nucleus"/>
    <property type="evidence" value="ECO:0007669"/>
    <property type="project" value="TreeGrafter"/>
</dbReference>
<feature type="domain" description="Ubiquitin-like protease family profile" evidence="6">
    <location>
        <begin position="1"/>
        <end position="143"/>
    </location>
</feature>
<protein>
    <recommendedName>
        <fullName evidence="6">Ubiquitin-like protease family profile domain-containing protein</fullName>
    </recommendedName>
</protein>
<dbReference type="GO" id="GO:0016929">
    <property type="term" value="F:deSUMOylase activity"/>
    <property type="evidence" value="ECO:0007669"/>
    <property type="project" value="TreeGrafter"/>
</dbReference>
<keyword evidence="3" id="KW-0378">Hydrolase</keyword>
<dbReference type="Proteomes" id="UP000092460">
    <property type="component" value="Unassembled WGS sequence"/>
</dbReference>
<reference evidence="7" key="2">
    <citation type="submission" date="2020-05" db="UniProtKB">
        <authorList>
            <consortium name="EnsemblMetazoa"/>
        </authorList>
    </citation>
    <scope>IDENTIFICATION</scope>
    <source>
        <strain evidence="7">IAEA</strain>
    </source>
</reference>
<dbReference type="GO" id="GO:0060255">
    <property type="term" value="P:regulation of macromolecule metabolic process"/>
    <property type="evidence" value="ECO:0007669"/>
    <property type="project" value="UniProtKB-ARBA"/>
</dbReference>
<sequence>MNLLTDRGEKKSKSNGLPTVYAMNTFFIPCLMKAGYGGVKRWTRKVDIFTKDILPVPVHVGGVHWCMAIIHLKNRTIKYYDSMGTPNPNVLKALEQYLKDESMDKRKQPFDTSQFLIESVPDVPRQMNGSDCGVFSCMFAEYVTRNKEITFSQQNMEYFRQKMILEIVQGELLQ</sequence>
<name>A0A1B0B6J7_9MUSC</name>
<keyword evidence="4" id="KW-0788">Thiol protease</keyword>
<dbReference type="VEuPathDB" id="VectorBase:GPPI020509"/>
<dbReference type="SUPFAM" id="SSF54001">
    <property type="entry name" value="Cysteine proteinases"/>
    <property type="match status" value="1"/>
</dbReference>
<comment type="similarity">
    <text evidence="1">Belongs to the peptidase C48 family.</text>
</comment>
<dbReference type="InterPro" id="IPR003653">
    <property type="entry name" value="Peptidase_C48_C"/>
</dbReference>
<evidence type="ECO:0000313" key="7">
    <source>
        <dbReference type="EnsemblMetazoa" id="GPPI020509-PA"/>
    </source>
</evidence>
<dbReference type="EnsemblMetazoa" id="GPPI020509-RA">
    <property type="protein sequence ID" value="GPPI020509-PA"/>
    <property type="gene ID" value="GPPI020509"/>
</dbReference>
<dbReference type="EMBL" id="JXJN01009123">
    <property type="status" value="NOT_ANNOTATED_CDS"/>
    <property type="molecule type" value="Genomic_DNA"/>
</dbReference>
<dbReference type="STRING" id="67801.A0A1B0B6J7"/>
<keyword evidence="5" id="KW-0812">Transmembrane</keyword>
<evidence type="ECO:0000256" key="1">
    <source>
        <dbReference type="ARBA" id="ARBA00005234"/>
    </source>
</evidence>
<dbReference type="GO" id="GO:0016926">
    <property type="term" value="P:protein desumoylation"/>
    <property type="evidence" value="ECO:0007669"/>
    <property type="project" value="TreeGrafter"/>
</dbReference>
<evidence type="ECO:0000256" key="5">
    <source>
        <dbReference type="SAM" id="Phobius"/>
    </source>
</evidence>
<organism evidence="7 8">
    <name type="scientific">Glossina palpalis gambiensis</name>
    <dbReference type="NCBI Taxonomy" id="67801"/>
    <lineage>
        <taxon>Eukaryota</taxon>
        <taxon>Metazoa</taxon>
        <taxon>Ecdysozoa</taxon>
        <taxon>Arthropoda</taxon>
        <taxon>Hexapoda</taxon>
        <taxon>Insecta</taxon>
        <taxon>Pterygota</taxon>
        <taxon>Neoptera</taxon>
        <taxon>Endopterygota</taxon>
        <taxon>Diptera</taxon>
        <taxon>Brachycera</taxon>
        <taxon>Muscomorpha</taxon>
        <taxon>Hippoboscoidea</taxon>
        <taxon>Glossinidae</taxon>
        <taxon>Glossina</taxon>
    </lineage>
</organism>
<dbReference type="InterPro" id="IPR038765">
    <property type="entry name" value="Papain-like_cys_pep_sf"/>
</dbReference>
<dbReference type="PANTHER" id="PTHR12606:SF141">
    <property type="entry name" value="GH15225P-RELATED"/>
    <property type="match status" value="1"/>
</dbReference>
<dbReference type="PANTHER" id="PTHR12606">
    <property type="entry name" value="SENTRIN/SUMO-SPECIFIC PROTEASE"/>
    <property type="match status" value="1"/>
</dbReference>
<keyword evidence="8" id="KW-1185">Reference proteome</keyword>
<dbReference type="Pfam" id="PF02902">
    <property type="entry name" value="Peptidase_C48"/>
    <property type="match status" value="1"/>
</dbReference>
<evidence type="ECO:0000259" key="6">
    <source>
        <dbReference type="PROSITE" id="PS50600"/>
    </source>
</evidence>
<keyword evidence="5" id="KW-1133">Transmembrane helix</keyword>
<dbReference type="Gene3D" id="3.40.395.10">
    <property type="entry name" value="Adenoviral Proteinase, Chain A"/>
    <property type="match status" value="1"/>
</dbReference>
<dbReference type="AlphaFoldDB" id="A0A1B0B6J7"/>
<evidence type="ECO:0000256" key="3">
    <source>
        <dbReference type="ARBA" id="ARBA00022801"/>
    </source>
</evidence>
<proteinExistence type="inferred from homology"/>
<feature type="transmembrane region" description="Helical" evidence="5">
    <location>
        <begin position="20"/>
        <end position="39"/>
    </location>
</feature>